<feature type="region of interest" description="Disordered" evidence="7">
    <location>
        <begin position="37"/>
        <end position="57"/>
    </location>
</feature>
<keyword evidence="3" id="KW-0813">Transport</keyword>
<dbReference type="InterPro" id="IPR039745">
    <property type="entry name" value="Vps54"/>
</dbReference>
<dbReference type="Pfam" id="PF07928">
    <property type="entry name" value="Vps54"/>
    <property type="match status" value="1"/>
</dbReference>
<sequence>MEQFETWVSWYVPIRALFESGEGLFQIAISTVVNNPHKKSAPPKAHSAVPSVPPSDLPRVRRKDFDAYLRAVEPEWDRFQKNAELGRGAAAQVLPPSASTSAQALDFDFTPESPLTAKPSRSLPPLTSIPQVFFDRKFNLGDRRTFNAVSESESSASSSTLTALAPLSPVTPNDPSALAHSLPLLEKLSHHADTIEQHLVTEIARRARPFFAALSNLQDLQAESARCLARIQSLRCQLQDVDTHVAKRGLEAVRREARLERLDRVREGVKVVSGVVEMVGVARSLVGAGQWGEALSVVEELKAMWHAQQVQAVEIPTRPPPTPLPSVTEEPEAAAEPPPTPRRPPPSIPLSSLKAFANLPSQLQTLTLEIAASLTTDLVGVLKVDLTERIYGSPGGRDVDNVALRDRLRPLVHGLMRTSTVREAMSEWRNVALGEVKGVIKGHIPLFETEDDDSQARKTASEQPWIAHVRSMEHADFLALLRDVYRSFLNCIEGLQTSNLVLLDVVNGMRLVLRAQRIEELSSSDMNAVQDTLFDVLTSSAELANILSSKIFSARAEQHSKLQLQEFVELFNESWTFVVRCEVVCRRMIVGLRGVVIGQAKSFLQVFHQSRISQSAKLVEDEQWSQADVPPSLQHVANMLVDAAVHDPTEFILKSPASRRSSPSITTSFLGNSDATGLATRLPSQLPAFAFSSPTLPSTIIPAYFIVSATQEVLILVTDYLKIIVNLSLLTTDTMSRVIEFLKAFNSRMCQVVLGAGAMRSAGLKNITAKHLALASQSLSITIALIPYIRETFRRHLNPKQAVMLIEFDKLKRDYQEHQNEIHSKLIAIMGDRLTAHIKSLQQVKWDAPAAKPVNDYMELLVKETTTLHKVLSRYLSNTVVEYVMSQVFAAMNHRLSEEYTMIELPTPQAKERLLADARYLNTKFSALKNVTAPMGMLETVVSEKRVGPPGGATSPLPDPSSPRPAPTKRGSIFANDRIKGMGEGWPQVMWGSEHMMGQLEPHDRCDALMAEKKAERNGAICDMQGPALFWHRTRPLPPASASRQTPHTPHPRPRTRNGKDEDDTETETQRTKTRKPTNADLPPGMMPCWQDIFLPMVRDFLDAGDGATIPFIFRTSYKDNDGHMVYEDAFLSRVILQTLTAAHMQGVSEMPENSQRFEWPVGAVALATTAVERAWTRWLRPDPNAPDPQLEGRIKSRFSNGIWGNITDDYAEVIASFTDEKWVVIIKTVKQLLQPKRKVTNAPGKSAISAHRRGLKALANK</sequence>
<feature type="compositionally biased region" description="Pro residues" evidence="7">
    <location>
        <begin position="336"/>
        <end position="348"/>
    </location>
</feature>
<comment type="subcellular location">
    <subcellularLocation>
        <location evidence="1">Golgi apparatus</location>
        <location evidence="1">trans-Golgi network</location>
    </subcellularLocation>
</comment>
<evidence type="ECO:0000259" key="8">
    <source>
        <dbReference type="Pfam" id="PF07928"/>
    </source>
</evidence>
<dbReference type="GO" id="GO:0015031">
    <property type="term" value="P:protein transport"/>
    <property type="evidence" value="ECO:0007669"/>
    <property type="project" value="UniProtKB-KW"/>
</dbReference>
<dbReference type="PANTHER" id="PTHR12965">
    <property type="entry name" value="VACUOLAR PROTEIN SORTING 54"/>
    <property type="match status" value="1"/>
</dbReference>
<keyword evidence="10" id="KW-1185">Reference proteome</keyword>
<keyword evidence="4" id="KW-0653">Protein transport</keyword>
<dbReference type="Gene3D" id="6.10.250.860">
    <property type="match status" value="1"/>
</dbReference>
<dbReference type="Proteomes" id="UP000298061">
    <property type="component" value="Unassembled WGS sequence"/>
</dbReference>
<organism evidence="9 10">
    <name type="scientific">Hericium alpestre</name>
    <dbReference type="NCBI Taxonomy" id="135208"/>
    <lineage>
        <taxon>Eukaryota</taxon>
        <taxon>Fungi</taxon>
        <taxon>Dikarya</taxon>
        <taxon>Basidiomycota</taxon>
        <taxon>Agaricomycotina</taxon>
        <taxon>Agaricomycetes</taxon>
        <taxon>Russulales</taxon>
        <taxon>Hericiaceae</taxon>
        <taxon>Hericium</taxon>
    </lineage>
</organism>
<dbReference type="PANTHER" id="PTHR12965:SF0">
    <property type="entry name" value="VACUOLAR PROTEIN SORTING-ASSOCIATED PROTEIN 54"/>
    <property type="match status" value="1"/>
</dbReference>
<evidence type="ECO:0000256" key="3">
    <source>
        <dbReference type="ARBA" id="ARBA00022448"/>
    </source>
</evidence>
<dbReference type="OrthoDB" id="10259024at2759"/>
<feature type="domain" description="Vacuolar protein sorting-associated protein 54 C-terminal" evidence="8">
    <location>
        <begin position="704"/>
        <end position="833"/>
    </location>
</feature>
<keyword evidence="6" id="KW-0175">Coiled coil</keyword>
<proteinExistence type="inferred from homology"/>
<feature type="compositionally biased region" description="Pro residues" evidence="7">
    <location>
        <begin position="957"/>
        <end position="966"/>
    </location>
</feature>
<evidence type="ECO:0000256" key="2">
    <source>
        <dbReference type="ARBA" id="ARBA00009150"/>
    </source>
</evidence>
<dbReference type="GO" id="GO:0005829">
    <property type="term" value="C:cytosol"/>
    <property type="evidence" value="ECO:0007669"/>
    <property type="project" value="GOC"/>
</dbReference>
<evidence type="ECO:0000256" key="1">
    <source>
        <dbReference type="ARBA" id="ARBA00004601"/>
    </source>
</evidence>
<protein>
    <recommendedName>
        <fullName evidence="8">Vacuolar protein sorting-associated protein 54 C-terminal domain-containing protein</fullName>
    </recommendedName>
</protein>
<dbReference type="InterPro" id="IPR012501">
    <property type="entry name" value="Vps54_C"/>
</dbReference>
<dbReference type="GO" id="GO:0000938">
    <property type="term" value="C:GARP complex"/>
    <property type="evidence" value="ECO:0007669"/>
    <property type="project" value="InterPro"/>
</dbReference>
<dbReference type="GO" id="GO:0006896">
    <property type="term" value="P:Golgi to vacuole transport"/>
    <property type="evidence" value="ECO:0007669"/>
    <property type="project" value="TreeGrafter"/>
</dbReference>
<comment type="caution">
    <text evidence="9">The sequence shown here is derived from an EMBL/GenBank/DDBJ whole genome shotgun (WGS) entry which is preliminary data.</text>
</comment>
<gene>
    <name evidence="9" type="ORF">EWM64_g7359</name>
</gene>
<comment type="similarity">
    <text evidence="2">Belongs to the VPS54 family.</text>
</comment>
<feature type="region of interest" description="Disordered" evidence="7">
    <location>
        <begin position="313"/>
        <end position="349"/>
    </location>
</feature>
<evidence type="ECO:0000256" key="6">
    <source>
        <dbReference type="ARBA" id="ARBA00023054"/>
    </source>
</evidence>
<evidence type="ECO:0000313" key="10">
    <source>
        <dbReference type="Proteomes" id="UP000298061"/>
    </source>
</evidence>
<name>A0A4Y9ZRJ2_9AGAM</name>
<feature type="region of interest" description="Disordered" evidence="7">
    <location>
        <begin position="1032"/>
        <end position="1085"/>
    </location>
</feature>
<reference evidence="9 10" key="1">
    <citation type="submission" date="2019-02" db="EMBL/GenBank/DDBJ databases">
        <title>Genome sequencing of the rare red list fungi Hericium alpestre (H. flagellum).</title>
        <authorList>
            <person name="Buettner E."/>
            <person name="Kellner H."/>
        </authorList>
    </citation>
    <scope>NUCLEOTIDE SEQUENCE [LARGE SCALE GENOMIC DNA]</scope>
    <source>
        <strain evidence="9 10">DSM 108284</strain>
    </source>
</reference>
<dbReference type="GO" id="GO:0042147">
    <property type="term" value="P:retrograde transport, endosome to Golgi"/>
    <property type="evidence" value="ECO:0007669"/>
    <property type="project" value="InterPro"/>
</dbReference>
<evidence type="ECO:0000313" key="9">
    <source>
        <dbReference type="EMBL" id="TFY76653.1"/>
    </source>
</evidence>
<dbReference type="AlphaFoldDB" id="A0A4Y9ZRJ2"/>
<feature type="region of interest" description="Disordered" evidence="7">
    <location>
        <begin position="945"/>
        <end position="972"/>
    </location>
</feature>
<evidence type="ECO:0000256" key="4">
    <source>
        <dbReference type="ARBA" id="ARBA00022927"/>
    </source>
</evidence>
<evidence type="ECO:0000256" key="5">
    <source>
        <dbReference type="ARBA" id="ARBA00023034"/>
    </source>
</evidence>
<dbReference type="STRING" id="135208.A0A4Y9ZRJ2"/>
<dbReference type="GO" id="GO:0019905">
    <property type="term" value="F:syntaxin binding"/>
    <property type="evidence" value="ECO:0007669"/>
    <property type="project" value="TreeGrafter"/>
</dbReference>
<evidence type="ECO:0000256" key="7">
    <source>
        <dbReference type="SAM" id="MobiDB-lite"/>
    </source>
</evidence>
<keyword evidence="5" id="KW-0333">Golgi apparatus</keyword>
<accession>A0A4Y9ZRJ2</accession>
<dbReference type="EMBL" id="SFCI01001140">
    <property type="protein sequence ID" value="TFY76653.1"/>
    <property type="molecule type" value="Genomic_DNA"/>
</dbReference>